<organism evidence="1 2">
    <name type="scientific">Plutella xylostella</name>
    <name type="common">Diamondback moth</name>
    <name type="synonym">Plutella maculipennis</name>
    <dbReference type="NCBI Taxonomy" id="51655"/>
    <lineage>
        <taxon>Eukaryota</taxon>
        <taxon>Metazoa</taxon>
        <taxon>Ecdysozoa</taxon>
        <taxon>Arthropoda</taxon>
        <taxon>Hexapoda</taxon>
        <taxon>Insecta</taxon>
        <taxon>Pterygota</taxon>
        <taxon>Neoptera</taxon>
        <taxon>Endopterygota</taxon>
        <taxon>Lepidoptera</taxon>
        <taxon>Glossata</taxon>
        <taxon>Ditrysia</taxon>
        <taxon>Yponomeutoidea</taxon>
        <taxon>Plutellidae</taxon>
        <taxon>Plutella</taxon>
    </lineage>
</organism>
<evidence type="ECO:0000313" key="2">
    <source>
        <dbReference type="Proteomes" id="UP000823941"/>
    </source>
</evidence>
<accession>A0ABQ7PTB8</accession>
<comment type="caution">
    <text evidence="1">The sequence shown here is derived from an EMBL/GenBank/DDBJ whole genome shotgun (WGS) entry which is preliminary data.</text>
</comment>
<reference evidence="1 2" key="1">
    <citation type="submission" date="2021-06" db="EMBL/GenBank/DDBJ databases">
        <title>A haploid diamondback moth (Plutella xylostella L.) genome assembly resolves 31 chromosomes and identifies a diamide resistance mutation.</title>
        <authorList>
            <person name="Ward C.M."/>
            <person name="Perry K.D."/>
            <person name="Baker G."/>
            <person name="Powis K."/>
            <person name="Heckel D.G."/>
            <person name="Baxter S.W."/>
        </authorList>
    </citation>
    <scope>NUCLEOTIDE SEQUENCE [LARGE SCALE GENOMIC DNA]</scope>
    <source>
        <strain evidence="1 2">LV</strain>
        <tissue evidence="1">Single pupa</tissue>
    </source>
</reference>
<gene>
    <name evidence="1" type="ORF">JYU34_022722</name>
</gene>
<protein>
    <recommendedName>
        <fullName evidence="3">Plasmodium RESA N-terminal domain-containing protein</fullName>
    </recommendedName>
</protein>
<evidence type="ECO:0000313" key="1">
    <source>
        <dbReference type="EMBL" id="KAG7294893.1"/>
    </source>
</evidence>
<sequence>MVLERDRLFNIWFQDKTNMLKRLQYTKYRNKCTKHFSRIRNEYDKQKILECNGDVKKIWDNINRILGNKKRSTDDVILKYMSGNSKQDICNNFATTFKNDIDSITHDCNDKLLNRADYSSETCVSMRWRPVSSKE</sequence>
<keyword evidence="2" id="KW-1185">Reference proteome</keyword>
<dbReference type="Proteomes" id="UP000823941">
    <property type="component" value="Unassembled WGS sequence"/>
</dbReference>
<proteinExistence type="predicted"/>
<dbReference type="EMBL" id="JAHIBW010000095">
    <property type="protein sequence ID" value="KAG7294893.1"/>
    <property type="molecule type" value="Genomic_DNA"/>
</dbReference>
<feature type="non-terminal residue" evidence="1">
    <location>
        <position position="135"/>
    </location>
</feature>
<name>A0ABQ7PTB8_PLUXY</name>
<evidence type="ECO:0008006" key="3">
    <source>
        <dbReference type="Google" id="ProtNLM"/>
    </source>
</evidence>